<dbReference type="Gene3D" id="3.10.450.50">
    <property type="match status" value="1"/>
</dbReference>
<dbReference type="RefSeq" id="WP_189495389.1">
    <property type="nucleotide sequence ID" value="NZ_BMZT01000003.1"/>
</dbReference>
<name>A0ABV6SYN8_9GAMM</name>
<reference evidence="1 2" key="1">
    <citation type="submission" date="2024-09" db="EMBL/GenBank/DDBJ databases">
        <authorList>
            <person name="Sun Q."/>
            <person name="Mori K."/>
        </authorList>
    </citation>
    <scope>NUCLEOTIDE SEQUENCE [LARGE SCALE GENOMIC DNA]</scope>
    <source>
        <strain evidence="1 2">KCTC 52403</strain>
    </source>
</reference>
<evidence type="ECO:0000313" key="1">
    <source>
        <dbReference type="EMBL" id="MFC0718567.1"/>
    </source>
</evidence>
<protein>
    <submittedName>
        <fullName evidence="1">SEC-C metal-binding domain-containing protein</fullName>
    </submittedName>
</protein>
<dbReference type="InterPro" id="IPR004027">
    <property type="entry name" value="SEC_C_motif"/>
</dbReference>
<dbReference type="Proteomes" id="UP001589898">
    <property type="component" value="Unassembled WGS sequence"/>
</dbReference>
<proteinExistence type="predicted"/>
<evidence type="ECO:0000313" key="2">
    <source>
        <dbReference type="Proteomes" id="UP001589898"/>
    </source>
</evidence>
<sequence length="618" mass="67184">MAHDSHDHAPAPDTNAQAAFETFIATVVGALVRGVRPPELFALADTLVPEVAAAMPPLAAQPIPTQQAAARMLARDIAARTPLPERRFAQRPLPEPGRNEPCDCGSGRKYKQCCQSAPRTRALEGVNLLPWVLDALPRGRWRELAGSAIDPLAVAHAAATWREAGRLREAEALLEPWFSAGAALTVEHEPLFDLLLDVWLDLGHPRKRKRLIEHALAHGDRGLRSAAHQRLATIAADADDLDTAWRHFRAAQREAPDAPALAHLEVILLLSQGDEARARERARFWAARLQRMDADGLADLIGLMQQIAREGEAAMARLPGESDTLLALAHLLDHAPAPALRHRVSGPAADAVVLVPDRALAGALADWTHSFPSSSPMLTGLSVDDDHPAWDEPQPWLDLLRAQPELWHSFTVIDDLLLALASIHRVGLEPLRQALAGRGEALLRLHAEAAPGREIPWAFHDNRPALRILAQAIAAAPEPPDAAALARMEWMLALNPHDNHGYRSALAAAWLRDGEPARALALIERYPHDSSLGYAHALALLALGREPEARAALADALAALPLLGPALAAARLRKPAMRDGWIQHGGADHAWLHRQALRPAWARYEGALGWLGEKIRPE</sequence>
<dbReference type="SUPFAM" id="SSF103642">
    <property type="entry name" value="Sec-C motif"/>
    <property type="match status" value="1"/>
</dbReference>
<accession>A0ABV6SYN8</accession>
<gene>
    <name evidence="1" type="ORF">ACFFFU_12565</name>
</gene>
<comment type="caution">
    <text evidence="1">The sequence shown here is derived from an EMBL/GenBank/DDBJ whole genome shotgun (WGS) entry which is preliminary data.</text>
</comment>
<organism evidence="1 2">
    <name type="scientific">Luteimonas padinae</name>
    <dbReference type="NCBI Taxonomy" id="1714359"/>
    <lineage>
        <taxon>Bacteria</taxon>
        <taxon>Pseudomonadati</taxon>
        <taxon>Pseudomonadota</taxon>
        <taxon>Gammaproteobacteria</taxon>
        <taxon>Lysobacterales</taxon>
        <taxon>Lysobacteraceae</taxon>
        <taxon>Luteimonas</taxon>
    </lineage>
</organism>
<dbReference type="Pfam" id="PF02810">
    <property type="entry name" value="SEC-C"/>
    <property type="match status" value="1"/>
</dbReference>
<keyword evidence="2" id="KW-1185">Reference proteome</keyword>
<dbReference type="EMBL" id="JBHLTF010000032">
    <property type="protein sequence ID" value="MFC0718567.1"/>
    <property type="molecule type" value="Genomic_DNA"/>
</dbReference>